<reference evidence="1 2" key="1">
    <citation type="submission" date="2017-01" db="EMBL/GenBank/DDBJ databases">
        <authorList>
            <person name="Mah S.A."/>
            <person name="Swanson W.J."/>
            <person name="Moy G.W."/>
            <person name="Vacquier V.D."/>
        </authorList>
    </citation>
    <scope>NUCLEOTIDE SEQUENCE [LARGE SCALE GENOMIC DNA]</scope>
    <source>
        <strain evidence="1 2">DSM 18014</strain>
    </source>
</reference>
<dbReference type="OrthoDB" id="1453271at2"/>
<dbReference type="Proteomes" id="UP000185781">
    <property type="component" value="Unassembled WGS sequence"/>
</dbReference>
<organism evidence="1 2">
    <name type="scientific">Chryseobacterium gambrini</name>
    <dbReference type="NCBI Taxonomy" id="373672"/>
    <lineage>
        <taxon>Bacteria</taxon>
        <taxon>Pseudomonadati</taxon>
        <taxon>Bacteroidota</taxon>
        <taxon>Flavobacteriia</taxon>
        <taxon>Flavobacteriales</taxon>
        <taxon>Weeksellaceae</taxon>
        <taxon>Chryseobacterium group</taxon>
        <taxon>Chryseobacterium</taxon>
    </lineage>
</organism>
<gene>
    <name evidence="1" type="ORF">SAMN05421785_102286</name>
</gene>
<dbReference type="RefSeq" id="WP_076390752.1">
    <property type="nucleotide sequence ID" value="NZ_FTOV01000002.1"/>
</dbReference>
<evidence type="ECO:0000313" key="2">
    <source>
        <dbReference type="Proteomes" id="UP000185781"/>
    </source>
</evidence>
<name>A0A1N7LJV8_9FLAO</name>
<protein>
    <submittedName>
        <fullName evidence="1">Uncharacterized protein</fullName>
    </submittedName>
</protein>
<sequence>MEEKLTHLIINWIEVDHHMILVGATDNIHWNLEKEFGGSGADAKSSVWVTLKENGKGRSVSEEAHFFCFPGDPARSLAMSHVFDLFETAWSIKNQNMNLDEAREKFFGKIIEAVA</sequence>
<proteinExistence type="predicted"/>
<dbReference type="AlphaFoldDB" id="A0A1N7LJV8"/>
<evidence type="ECO:0000313" key="1">
    <source>
        <dbReference type="EMBL" id="SIS74079.1"/>
    </source>
</evidence>
<accession>A0A1N7LJV8</accession>
<dbReference type="STRING" id="373672.SAMN05421785_102286"/>
<dbReference type="EMBL" id="FTOV01000002">
    <property type="protein sequence ID" value="SIS74079.1"/>
    <property type="molecule type" value="Genomic_DNA"/>
</dbReference>